<dbReference type="Proteomes" id="UP000070612">
    <property type="component" value="Unassembled WGS sequence"/>
</dbReference>
<organism evidence="2 3">
    <name type="scientific">Mycolicibacterium wolinskyi</name>
    <dbReference type="NCBI Taxonomy" id="59750"/>
    <lineage>
        <taxon>Bacteria</taxon>
        <taxon>Bacillati</taxon>
        <taxon>Actinomycetota</taxon>
        <taxon>Actinomycetes</taxon>
        <taxon>Mycobacteriales</taxon>
        <taxon>Mycobacteriaceae</taxon>
        <taxon>Mycolicibacterium</taxon>
    </lineage>
</organism>
<gene>
    <name evidence="2" type="ORF">AFM11_19090</name>
</gene>
<evidence type="ECO:0000259" key="1">
    <source>
        <dbReference type="Pfam" id="PF24390"/>
    </source>
</evidence>
<dbReference type="AlphaFoldDB" id="A0A132PJT2"/>
<evidence type="ECO:0000313" key="2">
    <source>
        <dbReference type="EMBL" id="KWX22609.1"/>
    </source>
</evidence>
<sequence>MANQLLSSLLDMGDDLDEVLAKLQAHATWKWDRYEGFRVGRRFLESLARWLQQFEDIEMRRRWVNFVLNDLIFISAQEIDHAVETAYETELRPFFVRRAAALLEVAPHRTATITASTQFKEVQRRTLILGLSDGARLDQLRRSNNELSHEQYAPSIHLDNPFQQGLLTKLNDALTRFGSTADRTFSHAVLVDDFYGSGTSLLKRVVDNPKRPVAGKIGKFCGKFVRSMADTPAAQQLFADDFSATILLYAASEQAVTHIRTTLQEVGLSHWELVVMQTISASCRVTDPTLIEDCRWFWDPVLEDDHKGNSHLGYKDCALPLVLHHNAPNNSVCPLWADSAGRPDGKNRHALFPRYERHHQDRP</sequence>
<evidence type="ECO:0000313" key="3">
    <source>
        <dbReference type="Proteomes" id="UP000070612"/>
    </source>
</evidence>
<proteinExistence type="predicted"/>
<dbReference type="Pfam" id="PF24390">
    <property type="entry name" value="PRTase-CE"/>
    <property type="match status" value="1"/>
</dbReference>
<feature type="domain" description="PRTase-CE" evidence="1">
    <location>
        <begin position="48"/>
        <end position="354"/>
    </location>
</feature>
<dbReference type="PATRIC" id="fig|59750.3.peg.1150"/>
<keyword evidence="3" id="KW-1185">Reference proteome</keyword>
<name>A0A132PJT2_9MYCO</name>
<reference evidence="2 3" key="1">
    <citation type="submission" date="2015-07" db="EMBL/GenBank/DDBJ databases">
        <title>A draft genome sequence of Mycobacterium wolinskyi.</title>
        <authorList>
            <person name="de Man T.J."/>
            <person name="Perry K.A."/>
            <person name="Coulliette A.D."/>
            <person name="Jensen B."/>
            <person name="Toney N.C."/>
            <person name="Limbago B.M."/>
            <person name="Noble-Wang J."/>
        </authorList>
    </citation>
    <scope>NUCLEOTIDE SEQUENCE [LARGE SCALE GENOMIC DNA]</scope>
    <source>
        <strain evidence="2 3">CDC_01</strain>
    </source>
</reference>
<accession>A0A132PJT2</accession>
<dbReference type="InterPro" id="IPR056920">
    <property type="entry name" value="PRTase-CE"/>
</dbReference>
<protein>
    <recommendedName>
        <fullName evidence="1">PRTase-CE domain-containing protein</fullName>
    </recommendedName>
</protein>
<comment type="caution">
    <text evidence="2">The sequence shown here is derived from an EMBL/GenBank/DDBJ whole genome shotgun (WGS) entry which is preliminary data.</text>
</comment>
<dbReference type="EMBL" id="LGTW01000012">
    <property type="protein sequence ID" value="KWX22609.1"/>
    <property type="molecule type" value="Genomic_DNA"/>
</dbReference>